<feature type="coiled-coil region" evidence="1">
    <location>
        <begin position="780"/>
        <end position="910"/>
    </location>
</feature>
<evidence type="ECO:0000313" key="5">
    <source>
        <dbReference type="Proteomes" id="UP000292039"/>
    </source>
</evidence>
<dbReference type="Pfam" id="PF20155">
    <property type="entry name" value="TMP_3"/>
    <property type="match status" value="1"/>
</dbReference>
<dbReference type="InterPro" id="IPR013491">
    <property type="entry name" value="Tape_meas_N"/>
</dbReference>
<dbReference type="AlphaFoldDB" id="A0A4Q7MVU8"/>
<protein>
    <submittedName>
        <fullName evidence="4">Tape measure domain-containing protein</fullName>
    </submittedName>
</protein>
<keyword evidence="1" id="KW-0175">Coiled coil</keyword>
<feature type="domain" description="Tape measure protein N-terminal" evidence="3">
    <location>
        <begin position="91"/>
        <end position="280"/>
    </location>
</feature>
<dbReference type="EMBL" id="SGWZ01000001">
    <property type="protein sequence ID" value="RZS73141.1"/>
    <property type="molecule type" value="Genomic_DNA"/>
</dbReference>
<name>A0A4Q7MVU8_9BURK</name>
<comment type="caution">
    <text evidence="4">The sequence shown here is derived from an EMBL/GenBank/DDBJ whole genome shotgun (WGS) entry which is preliminary data.</text>
</comment>
<evidence type="ECO:0000259" key="3">
    <source>
        <dbReference type="Pfam" id="PF20155"/>
    </source>
</evidence>
<evidence type="ECO:0000256" key="2">
    <source>
        <dbReference type="SAM" id="MobiDB-lite"/>
    </source>
</evidence>
<sequence length="1096" mass="116349">MTDGNVGTIWYTVEAHTQKLLDSIKPADDSMGRLQKTFDRTDKAANDATFTLTKTAAAVKGLGAEANGASSSLGSLGKVLGGLLTIQGVRTLIDLSESYGEMSERVRMATASAEEYDMVQQRLLANANNTYRSLAESSEVYIRTADSLRAMGYSTETAMDAVDSLSYLFVTNATSAQRADSAISAFTKSLNKGKVEADGWETIMAAVPSVVNDIAASSGKTAEEIRRMGTAGELTARMLSDGLVTSLEKNRDAAASMATNLRDAFRSFTNNLSVFLGEANNASGATGMLSAAIIKLGENIDVIVKTLTAAGAGAMAAYITKSIQMALVNGRAAAEALKKAQAAAIAAKATAAASVAATSNATANTAEATAMDRTTAATTRQAAAMAALESAKNRVTRAGAGLLAALGGPAGLIGVVATVAAGWLVFKTNADDARKSMEAFDVPLDQAIEKFEKLSKIQQDKKMNDALSEQARTAKEAEAAWKRLYSAVRNINEFSTDWSRKQWSDWRVELLNARNAGEDLSPVLQKLYQAGVSREQIVHLVDLASKLDIAKTEAADATGLVAAFEATLRRVADAANNAAGALANAGAAAQAIGVEAQKQIDALEKQIALHEKAGTAASLLYDVEQARLHQKGQFAELNAKELDEIERLAQIRQKQEAATKKAAKTETEAQRKAKQAAEELKRAQESNIQTIDRMAQSLQFAALSGEALAKAQAAASLNSVATPEQVAQIEAMAAALYKVQQAEEARKKVGSTAQEVEQYVFGDVQPLSGGAFDDQTERYDAEAKAEQARYEEQLKRLQEAKALEIQQRQAYDTMIEELQAAHLERMSAMALEKEQAKTESDAQKLEADIALEQTQYEDELARLQEHLEKKYGLQVDYGELENKLAEENAARKAQIEKAKQNAQIRSLESGLGTMTDGLRAALGEQSAAYKAAAIAQTIIQTYQAAQGAYTSLVGIPVVGPALATAAAAAAVAGGMARVSSIRSSGGRQYGGPVSPGNGYRINENGAPEILNTASGRQYLLPNSRGEVVSNKDASGEGGKPVNISVVIQNAPPGTSASLNQVADEDFVLNVMIKDASQNGRYAQYGEANLGWRRRGY</sequence>
<gene>
    <name evidence="4" type="ORF">EV679_0329</name>
</gene>
<evidence type="ECO:0000313" key="4">
    <source>
        <dbReference type="EMBL" id="RZS73141.1"/>
    </source>
</evidence>
<accession>A0A4Q7MVU8</accession>
<dbReference type="RefSeq" id="WP_130486382.1">
    <property type="nucleotide sequence ID" value="NZ_CBCSEB010000003.1"/>
</dbReference>
<feature type="region of interest" description="Disordered" evidence="2">
    <location>
        <begin position="656"/>
        <end position="681"/>
    </location>
</feature>
<organism evidence="4 5">
    <name type="scientific">Kerstersia gyiorum</name>
    <dbReference type="NCBI Taxonomy" id="206506"/>
    <lineage>
        <taxon>Bacteria</taxon>
        <taxon>Pseudomonadati</taxon>
        <taxon>Pseudomonadota</taxon>
        <taxon>Betaproteobacteria</taxon>
        <taxon>Burkholderiales</taxon>
        <taxon>Alcaligenaceae</taxon>
        <taxon>Kerstersia</taxon>
    </lineage>
</organism>
<dbReference type="NCBIfam" id="TIGR02675">
    <property type="entry name" value="tape_meas_nterm"/>
    <property type="match status" value="1"/>
</dbReference>
<dbReference type="Proteomes" id="UP000292039">
    <property type="component" value="Unassembled WGS sequence"/>
</dbReference>
<evidence type="ECO:0000256" key="1">
    <source>
        <dbReference type="SAM" id="Coils"/>
    </source>
</evidence>
<reference evidence="4 5" key="1">
    <citation type="submission" date="2019-02" db="EMBL/GenBank/DDBJ databases">
        <title>Genomic Encyclopedia of Type Strains, Phase IV (KMG-IV): sequencing the most valuable type-strain genomes for metagenomic binning, comparative biology and taxonomic classification.</title>
        <authorList>
            <person name="Goeker M."/>
        </authorList>
    </citation>
    <scope>NUCLEOTIDE SEQUENCE [LARGE SCALE GENOMIC DNA]</scope>
    <source>
        <strain evidence="4 5">DSM 16618</strain>
    </source>
</reference>
<proteinExistence type="predicted"/>